<sequence>MLGSELGRKWYLADAVVKIRRRWSLAFGSGMGLGMVYSNYQCDFPTPYLLHVKCVKVQ</sequence>
<organism evidence="1 2">
    <name type="scientific">Chrysochloris asiatica</name>
    <name type="common">Cape golden mole</name>
    <dbReference type="NCBI Taxonomy" id="185453"/>
    <lineage>
        <taxon>Eukaryota</taxon>
        <taxon>Metazoa</taxon>
        <taxon>Chordata</taxon>
        <taxon>Craniata</taxon>
        <taxon>Vertebrata</taxon>
        <taxon>Euteleostomi</taxon>
        <taxon>Mammalia</taxon>
        <taxon>Eutheria</taxon>
        <taxon>Afrotheria</taxon>
        <taxon>Chrysochloridae</taxon>
        <taxon>Chrysochlorinae</taxon>
        <taxon>Chrysochloris</taxon>
    </lineage>
</organism>
<proteinExistence type="predicted"/>
<protein>
    <submittedName>
        <fullName evidence="2">Mitochondrial inner membrane organizing system protein 1-like</fullName>
    </submittedName>
</protein>
<keyword evidence="1" id="KW-1185">Reference proteome</keyword>
<dbReference type="GeneID" id="102829765"/>
<evidence type="ECO:0000313" key="2">
    <source>
        <dbReference type="RefSeq" id="XP_006835336.1"/>
    </source>
</evidence>
<dbReference type="AlphaFoldDB" id="A0A9B0T396"/>
<reference evidence="2" key="1">
    <citation type="submission" date="2025-08" db="UniProtKB">
        <authorList>
            <consortium name="RefSeq"/>
        </authorList>
    </citation>
    <scope>IDENTIFICATION</scope>
    <source>
        <tissue evidence="2">Spleen</tissue>
    </source>
</reference>
<gene>
    <name evidence="2" type="primary">LOC102829765</name>
</gene>
<evidence type="ECO:0000313" key="1">
    <source>
        <dbReference type="Proteomes" id="UP000504623"/>
    </source>
</evidence>
<dbReference type="RefSeq" id="XP_006835336.1">
    <property type="nucleotide sequence ID" value="XM_006835273.1"/>
</dbReference>
<accession>A0A9B0T396</accession>
<name>A0A9B0T396_CHRAS</name>
<dbReference type="Proteomes" id="UP000504623">
    <property type="component" value="Unplaced"/>
</dbReference>
<dbReference type="OrthoDB" id="1916310at2759"/>